<dbReference type="Pfam" id="PF01301">
    <property type="entry name" value="Glyco_hydro_35"/>
    <property type="match status" value="1"/>
</dbReference>
<name>A0A239A5A7_9ACTN</name>
<comment type="similarity">
    <text evidence="1">Belongs to the glycosyl hydrolase 35 family.</text>
</comment>
<dbReference type="Proteomes" id="UP000198415">
    <property type="component" value="Unassembled WGS sequence"/>
</dbReference>
<feature type="region of interest" description="Disordered" evidence="2">
    <location>
        <begin position="102"/>
        <end position="134"/>
    </location>
</feature>
<keyword evidence="4" id="KW-0378">Hydrolase</keyword>
<dbReference type="RefSeq" id="WP_089294653.1">
    <property type="nucleotide sequence ID" value="NZ_BOMU01000047.1"/>
</dbReference>
<sequence length="479" mass="50303">MSEVTVRDGVLQLAGRPSLLLAGDYPYYRDEPRCWPGKLAAIRAAGLTTVSFYVPWRHHELDGRFVFDGPGSRDLTGFLGAVADAGLFALAKPGPHVHAELPLGGLPDRLGPDQDPRLRPARGPGGAPLRSHGRALPSLSDPAFAAEVDRWLAAAGDALKQWRFPNGPLVAVQAGNEGLYGETALALDEYDPDRELGPDLARFADALGLDVPAFANLSPPAPGRYAAWRARGLPGHPHYGFTNWAGDTATDDGALDRYLLAATRARGPNLEENWSLGWAYPGWCNPATPIFNGLLGLACGATGLTVYTACATGIGEPHLVVPGVEAPYGADAPIGTDATPGPAFAALRVLTHFLAAEGAALATATGTGPVAGVDLIDARRGPFHFLFNRSPEPRRVCSGPFTVRLAGYGVAVLRADGGRLLSAYCKGVDERGGRHAPVEIEVAGSRLTTAGPCDLALVHRAGRPEIRHTGDPADEVSFA</sequence>
<evidence type="ECO:0000313" key="5">
    <source>
        <dbReference type="Proteomes" id="UP000198415"/>
    </source>
</evidence>
<evidence type="ECO:0000313" key="4">
    <source>
        <dbReference type="EMBL" id="SNR90612.1"/>
    </source>
</evidence>
<evidence type="ECO:0000259" key="3">
    <source>
        <dbReference type="Pfam" id="PF01301"/>
    </source>
</evidence>
<protein>
    <submittedName>
        <fullName evidence="4">Glycosyl hydrolases family 35</fullName>
    </submittedName>
</protein>
<feature type="domain" description="Glycoside hydrolase 35 catalytic" evidence="3">
    <location>
        <begin position="12"/>
        <end position="119"/>
    </location>
</feature>
<dbReference type="GO" id="GO:0005975">
    <property type="term" value="P:carbohydrate metabolic process"/>
    <property type="evidence" value="ECO:0007669"/>
    <property type="project" value="InterPro"/>
</dbReference>
<dbReference type="PANTHER" id="PTHR23421">
    <property type="entry name" value="BETA-GALACTOSIDASE RELATED"/>
    <property type="match status" value="1"/>
</dbReference>
<gene>
    <name evidence="4" type="ORF">SAMN06264365_10767</name>
</gene>
<dbReference type="EMBL" id="FZNR01000007">
    <property type="protein sequence ID" value="SNR90612.1"/>
    <property type="molecule type" value="Genomic_DNA"/>
</dbReference>
<evidence type="ECO:0000256" key="2">
    <source>
        <dbReference type="SAM" id="MobiDB-lite"/>
    </source>
</evidence>
<dbReference type="PRINTS" id="PR00742">
    <property type="entry name" value="GLHYDRLASE35"/>
</dbReference>
<dbReference type="OrthoDB" id="9813184at2"/>
<reference evidence="4 5" key="1">
    <citation type="submission" date="2017-06" db="EMBL/GenBank/DDBJ databases">
        <authorList>
            <person name="Kim H.J."/>
            <person name="Triplett B.A."/>
        </authorList>
    </citation>
    <scope>NUCLEOTIDE SEQUENCE [LARGE SCALE GENOMIC DNA]</scope>
    <source>
        <strain evidence="4 5">DSM 43151</strain>
    </source>
</reference>
<evidence type="ECO:0000256" key="1">
    <source>
        <dbReference type="ARBA" id="ARBA00009809"/>
    </source>
</evidence>
<dbReference type="Gene3D" id="3.20.20.80">
    <property type="entry name" value="Glycosidases"/>
    <property type="match status" value="1"/>
</dbReference>
<dbReference type="InterPro" id="IPR031330">
    <property type="entry name" value="Gly_Hdrlase_35_cat"/>
</dbReference>
<dbReference type="SUPFAM" id="SSF51445">
    <property type="entry name" value="(Trans)glycosidases"/>
    <property type="match status" value="1"/>
</dbReference>
<proteinExistence type="inferred from homology"/>
<accession>A0A239A5A7</accession>
<dbReference type="AlphaFoldDB" id="A0A239A5A7"/>
<dbReference type="InterPro" id="IPR001944">
    <property type="entry name" value="Glycoside_Hdrlase_35"/>
</dbReference>
<dbReference type="GO" id="GO:0004553">
    <property type="term" value="F:hydrolase activity, hydrolyzing O-glycosyl compounds"/>
    <property type="evidence" value="ECO:0007669"/>
    <property type="project" value="InterPro"/>
</dbReference>
<dbReference type="InterPro" id="IPR017853">
    <property type="entry name" value="GH"/>
</dbReference>
<organism evidence="4 5">
    <name type="scientific">Actinoplanes regularis</name>
    <dbReference type="NCBI Taxonomy" id="52697"/>
    <lineage>
        <taxon>Bacteria</taxon>
        <taxon>Bacillati</taxon>
        <taxon>Actinomycetota</taxon>
        <taxon>Actinomycetes</taxon>
        <taxon>Micromonosporales</taxon>
        <taxon>Micromonosporaceae</taxon>
        <taxon>Actinoplanes</taxon>
    </lineage>
</organism>
<keyword evidence="5" id="KW-1185">Reference proteome</keyword>